<evidence type="ECO:0000259" key="1">
    <source>
        <dbReference type="Pfam" id="PF04100"/>
    </source>
</evidence>
<dbReference type="Pfam" id="PF04100">
    <property type="entry name" value="Vps53_N"/>
    <property type="match status" value="1"/>
</dbReference>
<dbReference type="Proteomes" id="UP001470230">
    <property type="component" value="Unassembled WGS sequence"/>
</dbReference>
<dbReference type="EMBL" id="JAPFFF010000018">
    <property type="protein sequence ID" value="KAK8860304.1"/>
    <property type="molecule type" value="Genomic_DNA"/>
</dbReference>
<comment type="caution">
    <text evidence="2">The sequence shown here is derived from an EMBL/GenBank/DDBJ whole genome shotgun (WGS) entry which is preliminary data.</text>
</comment>
<protein>
    <submittedName>
        <fullName evidence="2">Vacuolar protein sorting-associated protein 53</fullName>
    </submittedName>
</protein>
<feature type="domain" description="Vps53 N-terminal" evidence="1">
    <location>
        <begin position="19"/>
        <end position="407"/>
    </location>
</feature>
<reference evidence="2 3" key="1">
    <citation type="submission" date="2024-04" db="EMBL/GenBank/DDBJ databases">
        <title>Tritrichomonas musculus Genome.</title>
        <authorList>
            <person name="Alves-Ferreira E."/>
            <person name="Grigg M."/>
            <person name="Lorenzi H."/>
            <person name="Galac M."/>
        </authorList>
    </citation>
    <scope>NUCLEOTIDE SEQUENCE [LARGE SCALE GENOMIC DNA]</scope>
    <source>
        <strain evidence="2 3">EAF2021</strain>
    </source>
</reference>
<dbReference type="PANTHER" id="PTHR12820:SF0">
    <property type="entry name" value="VACUOLAR PROTEIN SORTING-ASSOCIATED PROTEIN 53 HOMOLOG"/>
    <property type="match status" value="1"/>
</dbReference>
<dbReference type="PANTHER" id="PTHR12820">
    <property type="entry name" value="VACUOLAR SORTING PROTEIN 53"/>
    <property type="match status" value="1"/>
</dbReference>
<sequence>MASITTDVDKIDTLLASPTFDPIAFINELLPDESSLSGLDECISKLKIRSGHISSSIREAVHSYSVLGDSSEVILNQTQNSIVDLAKRIADIHDQATDTEKIVSQFCDDIKPLNNAKQNLQQSIAAINRLEMIPKSIKELEDNINKSNYSECATHILALSSLFESFDKYSKMDQINPLQTKFFDLKRLLRNKINTELDSKFFRGSADETNIPICKAIDAFQDDFRSSTIELFCDKFLGPYDDAYRTSPLSDIKKRFHWFKQRIDFFNRQYSSGFPQEWKMEYHITTSFCAKTTQHLLQILSVTPNVKDYLFAFEYTVKFEQKMAQLFATQDVVYIDKDAPVPEFEDNPDGIREKYKFIFDRDNHVGHKVLVPAKEFIGMIAKAFAPHLDLYLQAERENLDKIIQTVGQNLKEDIDPSLHVLTSSTTLIMGMKKTIEKCAGFDIPQSLLDLFLIIKELIIKYAATLTRILPNKPKKNEQYQIICAIANTSAQILNIIQSLSDKVIDLVPDDTKPAINVEDARDSVGGELKKQLMYLGDVIVKECEIYLIQIGNNQWQGNDDDNETSEDTNTSRSIFSSSVFSGLIKDLGNNNNGSGRYSNLKIPAKLMQILDDRFLLLDEWLTLDNFNRLRTTFIPKIVQVVHDSLFKSKSAASQANAVRTLQSAKELKQVLIECTKADSKIAKKRVEAEFAQIEAELTILCCPDVAMVGTYLAKAKTPSKEHFLSILKLRGIEDVAQYSAEYDRISSSQKLDEPYM</sequence>
<keyword evidence="3" id="KW-1185">Reference proteome</keyword>
<accession>A0ABR2IB98</accession>
<evidence type="ECO:0000313" key="2">
    <source>
        <dbReference type="EMBL" id="KAK8860304.1"/>
    </source>
</evidence>
<proteinExistence type="predicted"/>
<gene>
    <name evidence="2" type="ORF">M9Y10_011968</name>
</gene>
<dbReference type="InterPro" id="IPR039766">
    <property type="entry name" value="Vps53"/>
</dbReference>
<organism evidence="2 3">
    <name type="scientific">Tritrichomonas musculus</name>
    <dbReference type="NCBI Taxonomy" id="1915356"/>
    <lineage>
        <taxon>Eukaryota</taxon>
        <taxon>Metamonada</taxon>
        <taxon>Parabasalia</taxon>
        <taxon>Tritrichomonadida</taxon>
        <taxon>Tritrichomonadidae</taxon>
        <taxon>Tritrichomonas</taxon>
    </lineage>
</organism>
<name>A0ABR2IB98_9EUKA</name>
<dbReference type="InterPro" id="IPR007234">
    <property type="entry name" value="Vps53_N"/>
</dbReference>
<evidence type="ECO:0000313" key="3">
    <source>
        <dbReference type="Proteomes" id="UP001470230"/>
    </source>
</evidence>